<name>A0ABD3F0P9_9STRA</name>
<organism evidence="2 3">
    <name type="scientific">Phytophthora oleae</name>
    <dbReference type="NCBI Taxonomy" id="2107226"/>
    <lineage>
        <taxon>Eukaryota</taxon>
        <taxon>Sar</taxon>
        <taxon>Stramenopiles</taxon>
        <taxon>Oomycota</taxon>
        <taxon>Peronosporomycetes</taxon>
        <taxon>Peronosporales</taxon>
        <taxon>Peronosporaceae</taxon>
        <taxon>Phytophthora</taxon>
    </lineage>
</organism>
<dbReference type="AlphaFoldDB" id="A0ABD3F0P9"/>
<feature type="compositionally biased region" description="Low complexity" evidence="1">
    <location>
        <begin position="142"/>
        <end position="153"/>
    </location>
</feature>
<protein>
    <recommendedName>
        <fullName evidence="4">Shugoshin C-terminal domain-containing protein</fullName>
    </recommendedName>
</protein>
<reference evidence="2 3" key="1">
    <citation type="submission" date="2024-09" db="EMBL/GenBank/DDBJ databases">
        <title>Genome sequencing and assembly of Phytophthora oleae, isolate VK10A, causative agent of rot of olive drupes.</title>
        <authorList>
            <person name="Conti Taguali S."/>
            <person name="Riolo M."/>
            <person name="La Spada F."/>
            <person name="Cacciola S.O."/>
            <person name="Dionisio G."/>
        </authorList>
    </citation>
    <scope>NUCLEOTIDE SEQUENCE [LARGE SCALE GENOMIC DNA]</scope>
    <source>
        <strain evidence="2 3">VK10A</strain>
    </source>
</reference>
<gene>
    <name evidence="2" type="ORF">V7S43_015023</name>
</gene>
<evidence type="ECO:0000256" key="1">
    <source>
        <dbReference type="SAM" id="MobiDB-lite"/>
    </source>
</evidence>
<evidence type="ECO:0000313" key="3">
    <source>
        <dbReference type="Proteomes" id="UP001632037"/>
    </source>
</evidence>
<evidence type="ECO:0000313" key="2">
    <source>
        <dbReference type="EMBL" id="KAL3660102.1"/>
    </source>
</evidence>
<comment type="caution">
    <text evidence="2">The sequence shown here is derived from an EMBL/GenBank/DDBJ whole genome shotgun (WGS) entry which is preliminary data.</text>
</comment>
<accession>A0ABD3F0P9</accession>
<feature type="region of interest" description="Disordered" evidence="1">
    <location>
        <begin position="133"/>
        <end position="201"/>
    </location>
</feature>
<keyword evidence="3" id="KW-1185">Reference proteome</keyword>
<evidence type="ECO:0008006" key="4">
    <source>
        <dbReference type="Google" id="ProtNLM"/>
    </source>
</evidence>
<dbReference type="EMBL" id="JBIMZQ010000043">
    <property type="protein sequence ID" value="KAL3660102.1"/>
    <property type="molecule type" value="Genomic_DNA"/>
</dbReference>
<feature type="region of interest" description="Disordered" evidence="1">
    <location>
        <begin position="1"/>
        <end position="32"/>
    </location>
</feature>
<proteinExistence type="predicted"/>
<dbReference type="Proteomes" id="UP001632037">
    <property type="component" value="Unassembled WGS sequence"/>
</dbReference>
<sequence>MGKVNGGVAASMAKEKCTSGGDIAKQSDGKDAGDAVALNKVVVEVKTMKHNTATARAEKLWRKQVQAEQIKANVFQASVTEVDTASSVPTQTKAASAPSKDAAIMSFTSSVVPAKSSKMRSLPVQQYMELSRESSLGKDVMSSSSTQTSATESSRPREWGKRKRLVTRKRGEAGKAPVSEPVKHHSSASNRPTKAPQKRIIPMTTRRLMDFRKRKVIYM</sequence>